<organism evidence="1 2">
    <name type="scientific">Escherichia phage IME267</name>
    <dbReference type="NCBI Taxonomy" id="2860374"/>
    <lineage>
        <taxon>Viruses</taxon>
        <taxon>Duplodnaviria</taxon>
        <taxon>Heunggongvirae</taxon>
        <taxon>Uroviricota</taxon>
        <taxon>Caudoviricetes</taxon>
        <taxon>Mktvariviridae</taxon>
        <taxon>Gordonclarkvirinae</taxon>
        <taxon>Suseptimavirus</taxon>
        <taxon>Suseptimavirus IME267</taxon>
    </lineage>
</organism>
<dbReference type="GeneID" id="77949558"/>
<reference evidence="1 2" key="1">
    <citation type="submission" date="2021-06" db="EMBL/GenBank/DDBJ databases">
        <authorList>
            <person name="Tian F."/>
            <person name="Li J."/>
            <person name="Li F."/>
            <person name="Tong Y."/>
        </authorList>
    </citation>
    <scope>NUCLEOTIDE SEQUENCE [LARGE SCALE GENOMIC DNA]</scope>
</reference>
<name>A0AAE7WEY9_9CAUD</name>
<keyword evidence="2" id="KW-1185">Reference proteome</keyword>
<dbReference type="EMBL" id="MZ398243">
    <property type="protein sequence ID" value="QYC96970.1"/>
    <property type="molecule type" value="Genomic_DNA"/>
</dbReference>
<dbReference type="RefSeq" id="YP_010673264.1">
    <property type="nucleotide sequence ID" value="NC_070983.1"/>
</dbReference>
<evidence type="ECO:0000313" key="1">
    <source>
        <dbReference type="EMBL" id="QYC96970.1"/>
    </source>
</evidence>
<proteinExistence type="predicted"/>
<protein>
    <submittedName>
        <fullName evidence="1">Uncharacterized protein</fullName>
    </submittedName>
</protein>
<dbReference type="KEGG" id="vg:77949558"/>
<accession>A0AAE7WEY9</accession>
<sequence>MTVLTINKTHVADIPLTVQRLLPGSFFTLKEDKEQTLYMKVNKSSNGSEYSRAVSMQSGYVRNMAPNMVVGVVFESATLDLVEKISET</sequence>
<evidence type="ECO:0000313" key="2">
    <source>
        <dbReference type="Proteomes" id="UP000826846"/>
    </source>
</evidence>
<dbReference type="Proteomes" id="UP000826846">
    <property type="component" value="Segment"/>
</dbReference>